<reference evidence="3 4" key="1">
    <citation type="submission" date="2016-06" db="EMBL/GenBank/DDBJ databases">
        <title>Complete genome sequences of Bordetella bronchialis and Bordetella flabilis.</title>
        <authorList>
            <person name="LiPuma J.J."/>
            <person name="Spilker T."/>
        </authorList>
    </citation>
    <scope>NUCLEOTIDE SEQUENCE [LARGE SCALE GENOMIC DNA]</scope>
    <source>
        <strain evidence="3 4">AU10664</strain>
    </source>
</reference>
<keyword evidence="1" id="KW-0456">Lyase</keyword>
<dbReference type="PANTHER" id="PTHR21240">
    <property type="entry name" value="2-AMINO-3-CARBOXYLMUCONATE-6-SEMIALDEHYDE DECARBOXYLASE"/>
    <property type="match status" value="1"/>
</dbReference>
<dbReference type="Pfam" id="PF04909">
    <property type="entry name" value="Amidohydro_2"/>
    <property type="match status" value="1"/>
</dbReference>
<evidence type="ECO:0000313" key="4">
    <source>
        <dbReference type="Proteomes" id="UP000091926"/>
    </source>
</evidence>
<dbReference type="EMBL" id="CP016172">
    <property type="protein sequence ID" value="ANN76280.1"/>
    <property type="molecule type" value="Genomic_DNA"/>
</dbReference>
<dbReference type="GO" id="GO:0016831">
    <property type="term" value="F:carboxy-lyase activity"/>
    <property type="evidence" value="ECO:0007669"/>
    <property type="project" value="InterPro"/>
</dbReference>
<dbReference type="Gene3D" id="3.20.20.140">
    <property type="entry name" value="Metal-dependent hydrolases"/>
    <property type="match status" value="1"/>
</dbReference>
<dbReference type="SUPFAM" id="SSF51556">
    <property type="entry name" value="Metallo-dependent hydrolases"/>
    <property type="match status" value="1"/>
</dbReference>
<dbReference type="PANTHER" id="PTHR21240:SF28">
    <property type="entry name" value="ISO-OROTATE DECARBOXYLASE (EUROFUNG)"/>
    <property type="match status" value="1"/>
</dbReference>
<feature type="domain" description="Amidohydrolase-related" evidence="2">
    <location>
        <begin position="3"/>
        <end position="327"/>
    </location>
</feature>
<dbReference type="RefSeq" id="WP_066654121.1">
    <property type="nucleotide sequence ID" value="NZ_CBCSCL010000029.1"/>
</dbReference>
<evidence type="ECO:0000259" key="2">
    <source>
        <dbReference type="Pfam" id="PF04909"/>
    </source>
</evidence>
<accession>A0A193G8X4</accession>
<sequence>MRIDMHSHVIPKRVVDAITRDAGTYAARLKLAEGHPLMAHDQGYVYPLFPEFVDPLAKLDSMDRKGIDISVISPAPPMFYYWADADLGLRISAMVNDGVADMVASHPARLRGMATLPMQHPDAAVAELERVVREYGFKAVEIGTTIEGEQLADPRFRVVLKRASELGVFVFAHPYYIGSKAGLENYYLTNLIGNPLDTTTCVANLIFGGVMDELPGLKILLAHGGGFAPYQIGRLVHGHKVRQEARVHTHSDPKALLRRFYFDSLVFEPAALRYLIDLVGADHIAIGTDAPFDMCDARPVETLEHVPHISHAEQHEVCCGTALRLLGEGSGSLA</sequence>
<dbReference type="InterPro" id="IPR032466">
    <property type="entry name" value="Metal_Hydrolase"/>
</dbReference>
<gene>
    <name evidence="3" type="ORF">BAU07_03365</name>
</gene>
<evidence type="ECO:0000313" key="3">
    <source>
        <dbReference type="EMBL" id="ANN76280.1"/>
    </source>
</evidence>
<dbReference type="InterPro" id="IPR006680">
    <property type="entry name" value="Amidohydro-rel"/>
</dbReference>
<dbReference type="AlphaFoldDB" id="A0A193G8X4"/>
<dbReference type="InterPro" id="IPR032465">
    <property type="entry name" value="ACMSD"/>
</dbReference>
<dbReference type="KEGG" id="bfz:BAU07_03365"/>
<keyword evidence="4" id="KW-1185">Reference proteome</keyword>
<dbReference type="STRING" id="463014.BAU07_03365"/>
<protein>
    <submittedName>
        <fullName evidence="3">Aminocarboxymuconate-semialdehyde decarboxylase</fullName>
    </submittedName>
</protein>
<dbReference type="GO" id="GO:0005737">
    <property type="term" value="C:cytoplasm"/>
    <property type="evidence" value="ECO:0007669"/>
    <property type="project" value="TreeGrafter"/>
</dbReference>
<dbReference type="OrthoDB" id="149172at2"/>
<dbReference type="GO" id="GO:0016787">
    <property type="term" value="F:hydrolase activity"/>
    <property type="evidence" value="ECO:0007669"/>
    <property type="project" value="InterPro"/>
</dbReference>
<dbReference type="GO" id="GO:0019748">
    <property type="term" value="P:secondary metabolic process"/>
    <property type="evidence" value="ECO:0007669"/>
    <property type="project" value="TreeGrafter"/>
</dbReference>
<evidence type="ECO:0000256" key="1">
    <source>
        <dbReference type="ARBA" id="ARBA00023239"/>
    </source>
</evidence>
<proteinExistence type="predicted"/>
<dbReference type="Proteomes" id="UP000091926">
    <property type="component" value="Chromosome"/>
</dbReference>
<organism evidence="3 4">
    <name type="scientific">Bordetella flabilis</name>
    <dbReference type="NCBI Taxonomy" id="463014"/>
    <lineage>
        <taxon>Bacteria</taxon>
        <taxon>Pseudomonadati</taxon>
        <taxon>Pseudomonadota</taxon>
        <taxon>Betaproteobacteria</taxon>
        <taxon>Burkholderiales</taxon>
        <taxon>Alcaligenaceae</taxon>
        <taxon>Bordetella</taxon>
    </lineage>
</organism>
<name>A0A193G8X4_9BORD</name>